<evidence type="ECO:0000256" key="1">
    <source>
        <dbReference type="ARBA" id="ARBA00022801"/>
    </source>
</evidence>
<dbReference type="PRINTS" id="PR00412">
    <property type="entry name" value="EPOXHYDRLASE"/>
</dbReference>
<dbReference type="RefSeq" id="WP_406823974.1">
    <property type="nucleotide sequence ID" value="NZ_CP157485.1"/>
</dbReference>
<dbReference type="AlphaFoldDB" id="A0AAU7K1G1"/>
<organism evidence="3">
    <name type="scientific">Pedobacter sp. KACC 23697</name>
    <dbReference type="NCBI Taxonomy" id="3149230"/>
    <lineage>
        <taxon>Bacteria</taxon>
        <taxon>Pseudomonadati</taxon>
        <taxon>Bacteroidota</taxon>
        <taxon>Sphingobacteriia</taxon>
        <taxon>Sphingobacteriales</taxon>
        <taxon>Sphingobacteriaceae</taxon>
        <taxon>Pedobacter</taxon>
    </lineage>
</organism>
<name>A0AAU7K1G1_9SPHI</name>
<accession>A0AAU7K1G1</accession>
<keyword evidence="1 3" id="KW-0378">Hydrolase</keyword>
<dbReference type="InterPro" id="IPR029058">
    <property type="entry name" value="AB_hydrolase_fold"/>
</dbReference>
<dbReference type="GO" id="GO:0016787">
    <property type="term" value="F:hydrolase activity"/>
    <property type="evidence" value="ECO:0007669"/>
    <property type="project" value="UniProtKB-KW"/>
</dbReference>
<reference evidence="3" key="1">
    <citation type="submission" date="2024-05" db="EMBL/GenBank/DDBJ databases">
        <authorList>
            <person name="Kim S."/>
            <person name="Heo J."/>
            <person name="Choi H."/>
            <person name="Choi Y."/>
            <person name="Kwon S.-W."/>
            <person name="Kim Y."/>
        </authorList>
    </citation>
    <scope>NUCLEOTIDE SEQUENCE</scope>
    <source>
        <strain evidence="3">KACC 23697</strain>
    </source>
</reference>
<dbReference type="Pfam" id="PF00561">
    <property type="entry name" value="Abhydrolase_1"/>
    <property type="match status" value="1"/>
</dbReference>
<dbReference type="Gene3D" id="3.40.50.1820">
    <property type="entry name" value="alpha/beta hydrolase"/>
    <property type="match status" value="1"/>
</dbReference>
<dbReference type="PANTHER" id="PTHR43329">
    <property type="entry name" value="EPOXIDE HYDROLASE"/>
    <property type="match status" value="1"/>
</dbReference>
<proteinExistence type="predicted"/>
<dbReference type="EMBL" id="CP157485">
    <property type="protein sequence ID" value="XBO46425.1"/>
    <property type="molecule type" value="Genomic_DNA"/>
</dbReference>
<protein>
    <submittedName>
        <fullName evidence="3">Alpha/beta hydrolase</fullName>
    </submittedName>
</protein>
<gene>
    <name evidence="3" type="ORF">ABEG20_14115</name>
</gene>
<dbReference type="SUPFAM" id="SSF53474">
    <property type="entry name" value="alpha/beta-Hydrolases"/>
    <property type="match status" value="1"/>
</dbReference>
<evidence type="ECO:0000259" key="2">
    <source>
        <dbReference type="Pfam" id="PF00561"/>
    </source>
</evidence>
<evidence type="ECO:0000313" key="3">
    <source>
        <dbReference type="EMBL" id="XBO46425.1"/>
    </source>
</evidence>
<dbReference type="InterPro" id="IPR000073">
    <property type="entry name" value="AB_hydrolase_1"/>
</dbReference>
<sequence>MHNPFSSTTLLKSLPGFESHFVQVNGTQLHYIEGGHGQALILLPGYPETWWSCHQIMPLLASEFRLFVVEMRGMGDSDKPADGYDKRNMAKDLYELTRLLHLEKVFIAGQDIGAHVAYSFAANFPGATEKVILIDTPHPEEGMYQLPMLPIPGAKHIYPWWLAFNQIKELPEEIMEGRMNIVIDWMFDQLLVNLQAVTGFDRSVYAFFYNSKDAIRASNGWYQAFNKDIADFKAYRKIELPLLAIGGSGYEILENGIKENATAVKLVKIEDCGHFLLSEKPQECAAHMISFLNTP</sequence>
<dbReference type="InterPro" id="IPR000639">
    <property type="entry name" value="Epox_hydrolase-like"/>
</dbReference>
<feature type="domain" description="AB hydrolase-1" evidence="2">
    <location>
        <begin position="39"/>
        <end position="139"/>
    </location>
</feature>